<dbReference type="EMBL" id="LR134418">
    <property type="protein sequence ID" value="VEH84994.1"/>
    <property type="molecule type" value="Genomic_DNA"/>
</dbReference>
<sequence length="150" mass="16777">MKRMPFTTYYPILLSFIISLFILATPLELFANTTESPKLETPTSIPALWKEIDTQAASIDQAIQENKLTSIHEHAFAIRDLVNALPALSKDLSDEQKQTLQDNLSYVDALATRLDKAGDAGDKEGTKSNWGKLQKILEQLRGIFSLNPQM</sequence>
<dbReference type="RefSeq" id="WP_058462072.1">
    <property type="nucleotide sequence ID" value="NZ_CAAAHS010000002.1"/>
</dbReference>
<dbReference type="EMBL" id="LNKA01000001">
    <property type="protein sequence ID" value="KTC66396.1"/>
    <property type="molecule type" value="Genomic_DNA"/>
</dbReference>
<evidence type="ECO:0000313" key="2">
    <source>
        <dbReference type="EMBL" id="VEH84994.1"/>
    </source>
</evidence>
<name>A0A0W0R5V5_9GAMM</name>
<dbReference type="AlphaFoldDB" id="A0A0W0R5V5"/>
<dbReference type="PATRIC" id="fig|45056.6.peg.1093"/>
<dbReference type="STRING" id="45056.Lade_1054"/>
<evidence type="ECO:0000313" key="1">
    <source>
        <dbReference type="EMBL" id="KTC66396.1"/>
    </source>
</evidence>
<geneLocation type="plasmid" evidence="2 4">
    <name>9</name>
</geneLocation>
<reference evidence="1 3" key="1">
    <citation type="submission" date="2015-11" db="EMBL/GenBank/DDBJ databases">
        <title>Identification of large and diverse effector repertoires of 38 Legionella species.</title>
        <authorList>
            <person name="Burstein D."/>
            <person name="Amaro F."/>
            <person name="Zusman T."/>
            <person name="Lifshitz Z."/>
            <person name="Cohen O."/>
            <person name="Gilbert J.A."/>
            <person name="Pupko T."/>
            <person name="Shuman H.A."/>
            <person name="Segal G."/>
        </authorList>
    </citation>
    <scope>NUCLEOTIDE SEQUENCE [LARGE SCALE GENOMIC DNA]</scope>
    <source>
        <strain evidence="1 3">1762-AUS-E</strain>
    </source>
</reference>
<reference evidence="2 4" key="2">
    <citation type="submission" date="2018-12" db="EMBL/GenBank/DDBJ databases">
        <authorList>
            <consortium name="Pathogen Informatics"/>
        </authorList>
    </citation>
    <scope>NUCLEOTIDE SEQUENCE [LARGE SCALE GENOMIC DNA]</scope>
    <source>
        <strain evidence="2 4">NCTC12735</strain>
        <plasmid evidence="4">9</plasmid>
    </source>
</reference>
<keyword evidence="2" id="KW-0614">Plasmid</keyword>
<evidence type="ECO:0000313" key="3">
    <source>
        <dbReference type="Proteomes" id="UP000054859"/>
    </source>
</evidence>
<keyword evidence="3" id="KW-1185">Reference proteome</keyword>
<proteinExistence type="predicted"/>
<dbReference type="KEGG" id="ladl:NCTC12735_00614"/>
<dbReference type="Proteomes" id="UP000281170">
    <property type="component" value="Plasmid 9"/>
</dbReference>
<evidence type="ECO:0000313" key="4">
    <source>
        <dbReference type="Proteomes" id="UP000281170"/>
    </source>
</evidence>
<gene>
    <name evidence="1" type="primary">cecA_1</name>
    <name evidence="2" type="synonym">cecA</name>
    <name evidence="1" type="ORF">Lade_1054</name>
    <name evidence="2" type="ORF">NCTC12735_00614</name>
</gene>
<dbReference type="Proteomes" id="UP000054859">
    <property type="component" value="Unassembled WGS sequence"/>
</dbReference>
<protein>
    <submittedName>
        <fullName evidence="1">Chemiosmotic efflux system C protein A</fullName>
    </submittedName>
</protein>
<accession>A0A0W0R5V5</accession>
<organism evidence="1 3">
    <name type="scientific">Legionella adelaidensis</name>
    <dbReference type="NCBI Taxonomy" id="45056"/>
    <lineage>
        <taxon>Bacteria</taxon>
        <taxon>Pseudomonadati</taxon>
        <taxon>Pseudomonadota</taxon>
        <taxon>Gammaproteobacteria</taxon>
        <taxon>Legionellales</taxon>
        <taxon>Legionellaceae</taxon>
        <taxon>Legionella</taxon>
    </lineage>
</organism>